<sequence length="66" mass="7405">MRTLRFRCRRCKKVQPHTTSEEFGALPEGMVLVECQVCEVVGIENTENEVKSVAKALKDELGKPNA</sequence>
<gene>
    <name evidence="1" type="ORF">UFOVP719_6</name>
</gene>
<name>A0A6J5NQV4_9CAUD</name>
<evidence type="ECO:0000313" key="1">
    <source>
        <dbReference type="EMBL" id="CAB4159731.1"/>
    </source>
</evidence>
<accession>A0A6J5NQV4</accession>
<dbReference type="EMBL" id="LR796689">
    <property type="protein sequence ID" value="CAB4159731.1"/>
    <property type="molecule type" value="Genomic_DNA"/>
</dbReference>
<proteinExistence type="predicted"/>
<organism evidence="1">
    <name type="scientific">uncultured Caudovirales phage</name>
    <dbReference type="NCBI Taxonomy" id="2100421"/>
    <lineage>
        <taxon>Viruses</taxon>
        <taxon>Duplodnaviria</taxon>
        <taxon>Heunggongvirae</taxon>
        <taxon>Uroviricota</taxon>
        <taxon>Caudoviricetes</taxon>
        <taxon>Peduoviridae</taxon>
        <taxon>Maltschvirus</taxon>
        <taxon>Maltschvirus maltsch</taxon>
    </lineage>
</organism>
<protein>
    <submittedName>
        <fullName evidence="1">Zinc finger, DNL-type</fullName>
    </submittedName>
</protein>
<reference evidence="1" key="1">
    <citation type="submission" date="2020-04" db="EMBL/GenBank/DDBJ databases">
        <authorList>
            <person name="Chiriac C."/>
            <person name="Salcher M."/>
            <person name="Ghai R."/>
            <person name="Kavagutti S V."/>
        </authorList>
    </citation>
    <scope>NUCLEOTIDE SEQUENCE</scope>
</reference>